<dbReference type="SUPFAM" id="SSF49899">
    <property type="entry name" value="Concanavalin A-like lectins/glucanases"/>
    <property type="match status" value="1"/>
</dbReference>
<evidence type="ECO:0000256" key="1">
    <source>
        <dbReference type="ARBA" id="ARBA00022729"/>
    </source>
</evidence>
<dbReference type="Proteomes" id="UP001485226">
    <property type="component" value="Unassembled WGS sequence"/>
</dbReference>
<dbReference type="InterPro" id="IPR026444">
    <property type="entry name" value="Secre_tail"/>
</dbReference>
<dbReference type="NCBIfam" id="TIGR04183">
    <property type="entry name" value="Por_Secre_tail"/>
    <property type="match status" value="1"/>
</dbReference>
<keyword evidence="1 2" id="KW-0732">Signal</keyword>
<dbReference type="InterPro" id="IPR013320">
    <property type="entry name" value="ConA-like_dom_sf"/>
</dbReference>
<dbReference type="RefSeq" id="WP_341694117.1">
    <property type="nucleotide sequence ID" value="NZ_JBBYHS010000018.1"/>
</dbReference>
<evidence type="ECO:0000259" key="3">
    <source>
        <dbReference type="Pfam" id="PF18962"/>
    </source>
</evidence>
<dbReference type="Gene3D" id="2.60.120.200">
    <property type="match status" value="1"/>
</dbReference>
<keyword evidence="5" id="KW-1185">Reference proteome</keyword>
<accession>A0ABU9ISF0</accession>
<proteinExistence type="predicted"/>
<gene>
    <name evidence="4" type="ORF">AAEO57_16405</name>
</gene>
<feature type="domain" description="Secretion system C-terminal sorting" evidence="3">
    <location>
        <begin position="262"/>
        <end position="322"/>
    </location>
</feature>
<dbReference type="Pfam" id="PF13385">
    <property type="entry name" value="Laminin_G_3"/>
    <property type="match status" value="1"/>
</dbReference>
<reference evidence="4 5" key="1">
    <citation type="submission" date="2024-04" db="EMBL/GenBank/DDBJ databases">
        <title>Flavobacterium sp. DGU38 16S ribosomal RNA gene Genome sequencing and assembly.</title>
        <authorList>
            <person name="Park S."/>
        </authorList>
    </citation>
    <scope>NUCLEOTIDE SEQUENCE [LARGE SCALE GENOMIC DNA]</scope>
    <source>
        <strain evidence="4 5">DGU38</strain>
    </source>
</reference>
<evidence type="ECO:0000256" key="2">
    <source>
        <dbReference type="SAM" id="SignalP"/>
    </source>
</evidence>
<evidence type="ECO:0000313" key="4">
    <source>
        <dbReference type="EMBL" id="MEL1255374.1"/>
    </source>
</evidence>
<organism evidence="4 5">
    <name type="scientific">Flavobacterium calami</name>
    <dbReference type="NCBI Taxonomy" id="3139144"/>
    <lineage>
        <taxon>Bacteria</taxon>
        <taxon>Pseudomonadati</taxon>
        <taxon>Bacteroidota</taxon>
        <taxon>Flavobacteriia</taxon>
        <taxon>Flavobacteriales</taxon>
        <taxon>Flavobacteriaceae</taxon>
        <taxon>Flavobacterium</taxon>
    </lineage>
</organism>
<protein>
    <submittedName>
        <fullName evidence="4">LamG-like jellyroll fold domain-containing protein</fullName>
    </submittedName>
</protein>
<name>A0ABU9ISF0_9FLAO</name>
<evidence type="ECO:0000313" key="5">
    <source>
        <dbReference type="Proteomes" id="UP001485226"/>
    </source>
</evidence>
<dbReference type="EMBL" id="JBBYHS010000018">
    <property type="protein sequence ID" value="MEL1255374.1"/>
    <property type="molecule type" value="Genomic_DNA"/>
</dbReference>
<comment type="caution">
    <text evidence="4">The sequence shown here is derived from an EMBL/GenBank/DDBJ whole genome shotgun (WGS) entry which is preliminary data.</text>
</comment>
<sequence>MKQNYILVSFLMLLSTTLNAQSTNALNFDGVNDFVVIKNVTTKSFTLEANIKLLSNSPTGSVAYQGAGIMDSDVGGYANDFAFSVLNNKLSFWDGSLNQTVNGNINLLDGNWHHVALVRDANVGAALYVDGVLDNQLNVPSSVVLNSNPNIYIGAAYIDNRYLNVDIAEVRIWNTARTATEIDSNKSVRLTLPQTGLASYYKFNQGTANGSNTSETNLIDELGSNNGTLYNFALTGTSSNWTGSTLTLSTDKFNGTNNGLQLYPNPSSDFIQISALTKTENYKIYNVSGSEVKSGTIDNNTKINIQSLTNGAYFLKLNGGNAIKFIKN</sequence>
<feature type="chain" id="PRO_5046474030" evidence="2">
    <location>
        <begin position="21"/>
        <end position="328"/>
    </location>
</feature>
<dbReference type="Pfam" id="PF18962">
    <property type="entry name" value="Por_Secre_tail"/>
    <property type="match status" value="1"/>
</dbReference>
<feature type="signal peptide" evidence="2">
    <location>
        <begin position="1"/>
        <end position="20"/>
    </location>
</feature>